<dbReference type="AlphaFoldDB" id="A0A6N8GPN7"/>
<feature type="transmembrane region" description="Helical" evidence="1">
    <location>
        <begin position="249"/>
        <end position="267"/>
    </location>
</feature>
<evidence type="ECO:0000313" key="4">
    <source>
        <dbReference type="Proteomes" id="UP000436989"/>
    </source>
</evidence>
<feature type="transmembrane region" description="Helical" evidence="1">
    <location>
        <begin position="161"/>
        <end position="180"/>
    </location>
</feature>
<feature type="transmembrane region" description="Helical" evidence="1">
    <location>
        <begin position="224"/>
        <end position="242"/>
    </location>
</feature>
<feature type="transmembrane region" description="Helical" evidence="1">
    <location>
        <begin position="330"/>
        <end position="352"/>
    </location>
</feature>
<feature type="transmembrane region" description="Helical" evidence="1">
    <location>
        <begin position="425"/>
        <end position="445"/>
    </location>
</feature>
<name>A0A6N8GPN7_9MICC</name>
<dbReference type="Proteomes" id="UP000436989">
    <property type="component" value="Unassembled WGS sequence"/>
</dbReference>
<reference evidence="3 4" key="1">
    <citation type="submission" date="2019-12" db="EMBL/GenBank/DDBJ databases">
        <authorList>
            <person name="Shi Y."/>
        </authorList>
    </citation>
    <scope>NUCLEOTIDE SEQUENCE [LARGE SCALE GENOMIC DNA]</scope>
    <source>
        <strain evidence="3 4">JCM 17929</strain>
    </source>
</reference>
<evidence type="ECO:0000313" key="3">
    <source>
        <dbReference type="EMBL" id="MUN64868.1"/>
    </source>
</evidence>
<feature type="transmembrane region" description="Helical" evidence="1">
    <location>
        <begin position="303"/>
        <end position="321"/>
    </location>
</feature>
<evidence type="ECO:0000256" key="1">
    <source>
        <dbReference type="SAM" id="Phobius"/>
    </source>
</evidence>
<feature type="domain" description="Heparan-alpha-glucosaminide N-acetyltransferase catalytic" evidence="2">
    <location>
        <begin position="124"/>
        <end position="325"/>
    </location>
</feature>
<dbReference type="Pfam" id="PF07786">
    <property type="entry name" value="HGSNAT_cat"/>
    <property type="match status" value="1"/>
</dbReference>
<organism evidence="3 4">
    <name type="scientific">Kocuria sediminis</name>
    <dbReference type="NCBI Taxonomy" id="1038857"/>
    <lineage>
        <taxon>Bacteria</taxon>
        <taxon>Bacillati</taxon>
        <taxon>Actinomycetota</taxon>
        <taxon>Actinomycetes</taxon>
        <taxon>Micrococcales</taxon>
        <taxon>Micrococcaceae</taxon>
        <taxon>Kocuria</taxon>
    </lineage>
</organism>
<keyword evidence="1" id="KW-1133">Transmembrane helix</keyword>
<evidence type="ECO:0000259" key="2">
    <source>
        <dbReference type="Pfam" id="PF07786"/>
    </source>
</evidence>
<dbReference type="InterPro" id="IPR012429">
    <property type="entry name" value="HGSNAT_cat"/>
</dbReference>
<feature type="transmembrane region" description="Helical" evidence="1">
    <location>
        <begin position="457"/>
        <end position="475"/>
    </location>
</feature>
<keyword evidence="1" id="KW-0472">Membrane</keyword>
<dbReference type="EMBL" id="WOGU01000022">
    <property type="protein sequence ID" value="MUN64868.1"/>
    <property type="molecule type" value="Genomic_DNA"/>
</dbReference>
<feature type="transmembrane region" description="Helical" evidence="1">
    <location>
        <begin position="399"/>
        <end position="418"/>
    </location>
</feature>
<proteinExistence type="predicted"/>
<gene>
    <name evidence="3" type="ORF">GMA12_17270</name>
</gene>
<keyword evidence="4" id="KW-1185">Reference proteome</keyword>
<comment type="caution">
    <text evidence="3">The sequence shown here is derived from an EMBL/GenBank/DDBJ whole genome shotgun (WGS) entry which is preliminary data.</text>
</comment>
<sequence length="508" mass="53965">MGHRVPRLCSPEAGAPGINVKSWPGPGNPAGLGRPRQSCAVLPRPRTVLRPCGARLVCLRPGDLYGILRNAQQALQAGRPPWEQDVPGCNGRSWSTGGNVSTRARAGGPPPAGLEGAVVRPTHRLVGIDAARGLALVGLMAIHLLPAWNEETGEASWSWRLFSGDSAALFALLAGVGLALTSGGRHPHEGRTMAADRIGLVVRALLIAIVGLGIGTLMSEDPPAYNILIYYGVFFLLAIPFLHAGPKVLFICAALFGVVSPMLMQGLQDGLPAFVSYNPTFTDLLTQPGATASQLLLTGTYPALPYMTYLLVGLGLGRLNLRRTEVQARLVVVGVGLAIFAQTTSYVLLYAFNGYQRLLEASSMGEHELDDVLVWGPDSLPTETVWWLAIATPHTNTPVAIAASLGVSLAVLGVFLLISPKIGAWLLPLSAMGVMTLTLYTAHLVALSFEVHYELPYLWFMVHLAVAALFAVAWHRGVGQGPLEKVVSTSVKGTRRLVLGRPAKNGHG</sequence>
<protein>
    <submittedName>
        <fullName evidence="3">DUF1624 domain-containing protein</fullName>
    </submittedName>
</protein>
<accession>A0A6N8GPN7</accession>
<feature type="transmembrane region" description="Helical" evidence="1">
    <location>
        <begin position="200"/>
        <end position="218"/>
    </location>
</feature>
<keyword evidence="1" id="KW-0812">Transmembrane</keyword>
<feature type="transmembrane region" description="Helical" evidence="1">
    <location>
        <begin position="130"/>
        <end position="149"/>
    </location>
</feature>